<dbReference type="AlphaFoldDB" id="Q52211"/>
<name>Q52211_9ZZZZ</name>
<accession>Q52211</accession>
<sequence length="194" mass="21591">MTTARTGEDRITWFAWLIQQPLFQDGNYIRSQRSASHLSAFAKATNVGACAERHILTPECGQFAIAQTRLNRYKKQRSVAVADPVSYVRRPYQSGGLALGQKLNWAVLAAFGWDCKNALTLQKQRRLADCDEPEEGMHAASRVLRVRTELPLPCSRCCRNSSINDTSKSSIRSFDGARPICLVANASSSRNVSR</sequence>
<protein>
    <submittedName>
        <fullName evidence="1">(clone R1L) genes</fullName>
    </submittedName>
</protein>
<geneLocation type="plasmid" evidence="1">
    <name>pAE1</name>
</geneLocation>
<evidence type="ECO:0000313" key="1">
    <source>
        <dbReference type="EMBL" id="AAA87237.1"/>
    </source>
</evidence>
<dbReference type="EMBL" id="L34580">
    <property type="protein sequence ID" value="AAA87237.1"/>
    <property type="molecule type" value="Genomic_DNA"/>
</dbReference>
<proteinExistence type="predicted"/>
<organism evidence="1">
    <name type="scientific">Plasmid pAE1</name>
    <dbReference type="NCBI Taxonomy" id="41304"/>
    <lineage>
        <taxon>other sequences</taxon>
        <taxon>plasmids</taxon>
    </lineage>
</organism>
<keyword evidence="1" id="KW-0614">Plasmid</keyword>
<reference evidence="1" key="1">
    <citation type="journal article" date="1995" name="J. Bacteriol.">
        <title>Molecular characterization of a deletion-prone region of plasmid pAE1 of Alcaligenes eutrophus H1.</title>
        <authorList>
            <person name="Chow W.Y."/>
            <person name="Wang C.K."/>
            <person name="Lee W.L."/>
            <person name="Kung S.S."/>
            <person name="Wu Y.M."/>
        </authorList>
    </citation>
    <scope>NUCLEOTIDE SEQUENCE</scope>
    <source>
        <plasmid evidence="1">pAE1</plasmid>
    </source>
</reference>
<dbReference type="PIR" id="I39526">
    <property type="entry name" value="I39526"/>
</dbReference>